<evidence type="ECO:0000256" key="3">
    <source>
        <dbReference type="ARBA" id="ARBA00022771"/>
    </source>
</evidence>
<dbReference type="Proteomes" id="UP000784294">
    <property type="component" value="Unassembled WGS sequence"/>
</dbReference>
<name>A0A3S5CTB2_9PLAT</name>
<evidence type="ECO:0000256" key="4">
    <source>
        <dbReference type="ARBA" id="ARBA00022833"/>
    </source>
</evidence>
<evidence type="ECO:0000256" key="1">
    <source>
        <dbReference type="ARBA" id="ARBA00004123"/>
    </source>
</evidence>
<comment type="subcellular location">
    <subcellularLocation>
        <location evidence="1">Nucleus</location>
    </subcellularLocation>
</comment>
<dbReference type="OrthoDB" id="1306014at2759"/>
<evidence type="ECO:0000313" key="8">
    <source>
        <dbReference type="Proteomes" id="UP000784294"/>
    </source>
</evidence>
<keyword evidence="4" id="KW-0862">Zinc</keyword>
<proteinExistence type="predicted"/>
<feature type="domain" description="C2H2-type" evidence="6">
    <location>
        <begin position="50"/>
        <end position="71"/>
    </location>
</feature>
<reference evidence="7" key="1">
    <citation type="submission" date="2018-11" db="EMBL/GenBank/DDBJ databases">
        <authorList>
            <consortium name="Pathogen Informatics"/>
        </authorList>
    </citation>
    <scope>NUCLEOTIDE SEQUENCE</scope>
</reference>
<keyword evidence="5" id="KW-0539">Nucleus</keyword>
<keyword evidence="2" id="KW-0479">Metal-binding</keyword>
<sequence length="402" mass="43750">MKTIPDLFNPLSVSLIWDAKKGSNSNLGAGTEFDDEKILIQHQKAKHFKCPYCHRKLYTGPGLSIHCNQVHKEKLDKIPNSLPNRASTVIDIYGMAGIPESDLIEHERLKLGMDGFSDEPPEKFSREDEPTTSFPASIIPSIIHPVHPAMPTFIPALGPATYIPPPAPVIPAVISLAAPVVSPVLTDATTPKATFPAYSADVQQKGPVPKVPKPTCGANGMAVELIHPDDDLSLEELRLQSLKYSRLLEAARVLPVIVPVPPPTLPPPPPPIPIAGLVSASMVPSPYAFPPLPGAPPMHYATQPPFIPPGDPLSRRNPAYAVPSCPAITTATMGNNAAHEVLNATASPALDVGTTDRLFNQGMFEFFKPLRQVFRTKPVRLNRALDYLQWQTFDLKKRCKFK</sequence>
<evidence type="ECO:0000313" key="7">
    <source>
        <dbReference type="EMBL" id="VEL35106.1"/>
    </source>
</evidence>
<dbReference type="PANTHER" id="PTHR23215">
    <property type="entry name" value="ZINC FINGER PROTEIN 207"/>
    <property type="match status" value="1"/>
</dbReference>
<dbReference type="CDD" id="cd20908">
    <property type="entry name" value="SUF4-like"/>
    <property type="match status" value="1"/>
</dbReference>
<evidence type="ECO:0000256" key="2">
    <source>
        <dbReference type="ARBA" id="ARBA00022723"/>
    </source>
</evidence>
<dbReference type="EMBL" id="CAAALY010249104">
    <property type="protein sequence ID" value="VEL35106.1"/>
    <property type="molecule type" value="Genomic_DNA"/>
</dbReference>
<dbReference type="GO" id="GO:0005634">
    <property type="term" value="C:nucleus"/>
    <property type="evidence" value="ECO:0007669"/>
    <property type="project" value="UniProtKB-SubCell"/>
</dbReference>
<organism evidence="7 8">
    <name type="scientific">Protopolystoma xenopodis</name>
    <dbReference type="NCBI Taxonomy" id="117903"/>
    <lineage>
        <taxon>Eukaryota</taxon>
        <taxon>Metazoa</taxon>
        <taxon>Spiralia</taxon>
        <taxon>Lophotrochozoa</taxon>
        <taxon>Platyhelminthes</taxon>
        <taxon>Monogenea</taxon>
        <taxon>Polyopisthocotylea</taxon>
        <taxon>Polystomatidea</taxon>
        <taxon>Polystomatidae</taxon>
        <taxon>Protopolystoma</taxon>
    </lineage>
</organism>
<comment type="caution">
    <text evidence="7">The sequence shown here is derived from an EMBL/GenBank/DDBJ whole genome shotgun (WGS) entry which is preliminary data.</text>
</comment>
<protein>
    <recommendedName>
        <fullName evidence="6">C2H2-type domain-containing protein</fullName>
    </recommendedName>
</protein>
<accession>A0A3S5CTB2</accession>
<dbReference type="PROSITE" id="PS00028">
    <property type="entry name" value="ZINC_FINGER_C2H2_1"/>
    <property type="match status" value="1"/>
</dbReference>
<keyword evidence="8" id="KW-1185">Reference proteome</keyword>
<evidence type="ECO:0000259" key="6">
    <source>
        <dbReference type="PROSITE" id="PS00028"/>
    </source>
</evidence>
<dbReference type="PANTHER" id="PTHR23215:SF0">
    <property type="entry name" value="BUB3-INTERACTING AND GLEBS MOTIF-CONTAINING PROTEIN ZNF207"/>
    <property type="match status" value="1"/>
</dbReference>
<dbReference type="AlphaFoldDB" id="A0A3S5CTB2"/>
<dbReference type="GO" id="GO:0008270">
    <property type="term" value="F:zinc ion binding"/>
    <property type="evidence" value="ECO:0007669"/>
    <property type="project" value="UniProtKB-KW"/>
</dbReference>
<gene>
    <name evidence="7" type="ORF">PXEA_LOCUS28546</name>
</gene>
<keyword evidence="3" id="KW-0863">Zinc-finger</keyword>
<evidence type="ECO:0000256" key="5">
    <source>
        <dbReference type="ARBA" id="ARBA00023242"/>
    </source>
</evidence>
<dbReference type="InterPro" id="IPR013087">
    <property type="entry name" value="Znf_C2H2_type"/>
</dbReference>